<proteinExistence type="predicted"/>
<dbReference type="Pfam" id="PF00069">
    <property type="entry name" value="Pkinase"/>
    <property type="match status" value="1"/>
</dbReference>
<dbReference type="PROSITE" id="PS50011">
    <property type="entry name" value="PROTEIN_KINASE_DOM"/>
    <property type="match status" value="1"/>
</dbReference>
<evidence type="ECO:0000256" key="1">
    <source>
        <dbReference type="ARBA" id="ARBA00022741"/>
    </source>
</evidence>
<feature type="compositionally biased region" description="Basic residues" evidence="4">
    <location>
        <begin position="838"/>
        <end position="858"/>
    </location>
</feature>
<dbReference type="Gene3D" id="1.10.510.10">
    <property type="entry name" value="Transferase(Phosphotransferase) domain 1"/>
    <property type="match status" value="1"/>
</dbReference>
<feature type="compositionally biased region" description="Polar residues" evidence="4">
    <location>
        <begin position="370"/>
        <end position="383"/>
    </location>
</feature>
<organism evidence="6 7">
    <name type="scientific">Suillus fuscotomentosus</name>
    <dbReference type="NCBI Taxonomy" id="1912939"/>
    <lineage>
        <taxon>Eukaryota</taxon>
        <taxon>Fungi</taxon>
        <taxon>Dikarya</taxon>
        <taxon>Basidiomycota</taxon>
        <taxon>Agaricomycotina</taxon>
        <taxon>Agaricomycetes</taxon>
        <taxon>Agaricomycetidae</taxon>
        <taxon>Boletales</taxon>
        <taxon>Suillineae</taxon>
        <taxon>Suillaceae</taxon>
        <taxon>Suillus</taxon>
    </lineage>
</organism>
<dbReference type="EMBL" id="JABBWK010000040">
    <property type="protein sequence ID" value="KAG1898312.1"/>
    <property type="molecule type" value="Genomic_DNA"/>
</dbReference>
<evidence type="ECO:0000313" key="6">
    <source>
        <dbReference type="EMBL" id="KAG1898312.1"/>
    </source>
</evidence>
<feature type="compositionally biased region" description="Basic and acidic residues" evidence="4">
    <location>
        <begin position="679"/>
        <end position="710"/>
    </location>
</feature>
<dbReference type="AlphaFoldDB" id="A0AAD4E2C3"/>
<feature type="compositionally biased region" description="Polar residues" evidence="4">
    <location>
        <begin position="656"/>
        <end position="667"/>
    </location>
</feature>
<dbReference type="CDD" id="cd14003">
    <property type="entry name" value="STKc_AMPK-like"/>
    <property type="match status" value="1"/>
</dbReference>
<feature type="region of interest" description="Disordered" evidence="4">
    <location>
        <begin position="799"/>
        <end position="1020"/>
    </location>
</feature>
<keyword evidence="2 3" id="KW-0067">ATP-binding</keyword>
<dbReference type="InterPro" id="IPR000719">
    <property type="entry name" value="Prot_kinase_dom"/>
</dbReference>
<feature type="compositionally biased region" description="Low complexity" evidence="4">
    <location>
        <begin position="974"/>
        <end position="987"/>
    </location>
</feature>
<keyword evidence="7" id="KW-1185">Reference proteome</keyword>
<feature type="region of interest" description="Disordered" evidence="4">
    <location>
        <begin position="594"/>
        <end position="781"/>
    </location>
</feature>
<accession>A0AAD4E2C3</accession>
<dbReference type="GeneID" id="64656469"/>
<feature type="compositionally biased region" description="Basic and acidic residues" evidence="4">
    <location>
        <begin position="545"/>
        <end position="561"/>
    </location>
</feature>
<gene>
    <name evidence="6" type="ORF">F5891DRAFT_1044088</name>
</gene>
<protein>
    <submittedName>
        <fullName evidence="6">Pkinase-domain-containing protein</fullName>
    </submittedName>
</protein>
<feature type="compositionally biased region" description="Basic and acidic residues" evidence="4">
    <location>
        <begin position="640"/>
        <end position="655"/>
    </location>
</feature>
<dbReference type="GO" id="GO:0005737">
    <property type="term" value="C:cytoplasm"/>
    <property type="evidence" value="ECO:0007669"/>
    <property type="project" value="TreeGrafter"/>
</dbReference>
<dbReference type="FunFam" id="1.10.510.10:FF:000571">
    <property type="entry name" value="Maternal embryonic leucine zipper kinase"/>
    <property type="match status" value="1"/>
</dbReference>
<dbReference type="PANTHER" id="PTHR24346">
    <property type="entry name" value="MAP/MICROTUBULE AFFINITY-REGULATING KINASE"/>
    <property type="match status" value="1"/>
</dbReference>
<feature type="compositionally biased region" description="Polar residues" evidence="4">
    <location>
        <begin position="732"/>
        <end position="744"/>
    </location>
</feature>
<keyword evidence="1 3" id="KW-0547">Nucleotide-binding</keyword>
<feature type="domain" description="Protein kinase" evidence="5">
    <location>
        <begin position="42"/>
        <end position="288"/>
    </location>
</feature>
<evidence type="ECO:0000259" key="5">
    <source>
        <dbReference type="PROSITE" id="PS50011"/>
    </source>
</evidence>
<feature type="compositionally biased region" description="Polar residues" evidence="4">
    <location>
        <begin position="1153"/>
        <end position="1174"/>
    </location>
</feature>
<name>A0AAD4E2C3_9AGAM</name>
<comment type="caution">
    <text evidence="6">The sequence shown here is derived from an EMBL/GenBank/DDBJ whole genome shotgun (WGS) entry which is preliminary data.</text>
</comment>
<dbReference type="SUPFAM" id="SSF56112">
    <property type="entry name" value="Protein kinase-like (PK-like)"/>
    <property type="match status" value="1"/>
</dbReference>
<feature type="compositionally biased region" description="Polar residues" evidence="4">
    <location>
        <begin position="927"/>
        <end position="942"/>
    </location>
</feature>
<dbReference type="PROSITE" id="PS00107">
    <property type="entry name" value="PROTEIN_KINASE_ATP"/>
    <property type="match status" value="1"/>
</dbReference>
<feature type="region of interest" description="Disordered" evidence="4">
    <location>
        <begin position="346"/>
        <end position="463"/>
    </location>
</feature>
<feature type="region of interest" description="Disordered" evidence="4">
    <location>
        <begin position="1035"/>
        <end position="1219"/>
    </location>
</feature>
<dbReference type="PANTHER" id="PTHR24346:SF110">
    <property type="entry name" value="NON-SPECIFIC SERINE_THREONINE PROTEIN KINASE"/>
    <property type="match status" value="1"/>
</dbReference>
<evidence type="ECO:0000313" key="7">
    <source>
        <dbReference type="Proteomes" id="UP001195769"/>
    </source>
</evidence>
<dbReference type="InterPro" id="IPR017441">
    <property type="entry name" value="Protein_kinase_ATP_BS"/>
</dbReference>
<feature type="binding site" evidence="3">
    <location>
        <position position="71"/>
    </location>
    <ligand>
        <name>ATP</name>
        <dbReference type="ChEBI" id="CHEBI:30616"/>
    </ligand>
</feature>
<dbReference type="InterPro" id="IPR011009">
    <property type="entry name" value="Kinase-like_dom_sf"/>
</dbReference>
<feature type="compositionally biased region" description="Polar residues" evidence="4">
    <location>
        <begin position="758"/>
        <end position="771"/>
    </location>
</feature>
<evidence type="ECO:0000256" key="2">
    <source>
        <dbReference type="ARBA" id="ARBA00022840"/>
    </source>
</evidence>
<sequence>MSAHGHKHTGSVTQNHKAQLANAYNELGKELSSSKIRVVGNYTLGKVIGEGAYGKVRLGTHRITSTRVAIKQIPKAMSASLTREIHHHRQLHHPHVTQMYEVIATESHIWIVTELCCGGELFDYLAEKGRLSERESSIIFGQLALAVAYLHEKGIVHRDLKLENVLLDERCRVKLGDFGFTREYDRGVYMETFCGTTGYAAPEMLQGKRYLGPEVDVWSMGVILYCLLTGTLPFDDDDEAVMKEKVIKGKYEDPEWLSTDARDLVRNILEVDPAKRLTIPQILASPWFTSTPSAPVSDQMLLGINDVPPSPSPARDTFILPVKPIVNTQTQVNEISISPATSTTSESFVSASSHLSPPATPDNTPKDPFDTTQGNGSQTTITKDAQRSRLSKDSMTRQPEAVIEEEPEAENVAPSAAGSVTNLDQTPKAPPYPTRTPARTKRRSVSSTLSDSGSPTLDKPLAPLPPQDFASLLSTPAPIIFSTPAERDLLNSLSLLGFDTSQIVHSVLSDACDAAGAIWWMLKRKREKRVLAGEIPLPPEFSEPADSKQREKDEEKEDRPNSRRRTKRGIGVQTDDVPIASSLGLIHRAPELALLPPTPTVPSSARPTTPPRAKSPFLSPSPTTAESSGRSNPSTPTGSFRDKDKDNKGRRDSKARSGSVSIMQRATNALEIAGLVRKKSNEAVKGEDKERERERSREHEKRTGGGEEPRNSGNSSKLTKSPPLKPKDQVIIPTTPSIAESSILSPLPGSPWSHAPTPANSPGDTLTSLPNFSDDGKVVPPNRNRASLLSAFRLWFQEDKKGKRKEAAQAQGSGRGLSYSRSLAIPPTVSMSPGGHANVKRRSSGTGRGRRVKRHSTSSRRSSSVNSHRSSGNSGQLLVLEPPQILEQIPSVRSYGGAHTPGSDRGEYSSRPSSIHSVTLGKHRKSPSTGSNGSAHYRNSSPMHKYHHRRAGSSSSTRVIRHQTGPRPVHHRTSSATSSVHSLASSRPTSFYEASEGEGTRTSSPYKSYPSRRSLDDTPRRGIIGSATFVAQKRITPFMSPSGTSGRTGWKKSWGHEPPGWQSRSTHLPVEVLSISPGPEGPANIRDVFTGRQSLNLGDESDWVDEDDDMPEFAGGLGQMPSSSSTNSSFTTIESPTPVSPPARNHNSRSGKGRTTSLALPNSNSRAKQGNSPARPSPVPTENVFDASDTRAGRRQLPTSRSGPAFRHPIQEEDEGEEE</sequence>
<feature type="compositionally biased region" description="Low complexity" evidence="4">
    <location>
        <begin position="859"/>
        <end position="875"/>
    </location>
</feature>
<feature type="compositionally biased region" description="Low complexity" evidence="4">
    <location>
        <begin position="594"/>
        <end position="605"/>
    </location>
</feature>
<reference evidence="6" key="1">
    <citation type="journal article" date="2020" name="New Phytol.">
        <title>Comparative genomics reveals dynamic genome evolution in host specialist ectomycorrhizal fungi.</title>
        <authorList>
            <person name="Lofgren L.A."/>
            <person name="Nguyen N.H."/>
            <person name="Vilgalys R."/>
            <person name="Ruytinx J."/>
            <person name="Liao H.L."/>
            <person name="Branco S."/>
            <person name="Kuo A."/>
            <person name="LaButti K."/>
            <person name="Lipzen A."/>
            <person name="Andreopoulos W."/>
            <person name="Pangilinan J."/>
            <person name="Riley R."/>
            <person name="Hundley H."/>
            <person name="Na H."/>
            <person name="Barry K."/>
            <person name="Grigoriev I.V."/>
            <person name="Stajich J.E."/>
            <person name="Kennedy P.G."/>
        </authorList>
    </citation>
    <scope>NUCLEOTIDE SEQUENCE</scope>
    <source>
        <strain evidence="6">FC203</strain>
    </source>
</reference>
<evidence type="ECO:0000256" key="4">
    <source>
        <dbReference type="SAM" id="MobiDB-lite"/>
    </source>
</evidence>
<dbReference type="GO" id="GO:0005524">
    <property type="term" value="F:ATP binding"/>
    <property type="evidence" value="ECO:0007669"/>
    <property type="project" value="UniProtKB-UniRule"/>
</dbReference>
<dbReference type="GO" id="GO:0035556">
    <property type="term" value="P:intracellular signal transduction"/>
    <property type="evidence" value="ECO:0007669"/>
    <property type="project" value="TreeGrafter"/>
</dbReference>
<dbReference type="SMART" id="SM00220">
    <property type="entry name" value="S_TKc"/>
    <property type="match status" value="1"/>
</dbReference>
<feature type="compositionally biased region" description="Low complexity" evidence="4">
    <location>
        <begin position="1122"/>
        <end position="1135"/>
    </location>
</feature>
<feature type="compositionally biased region" description="Polar residues" evidence="4">
    <location>
        <begin position="445"/>
        <end position="455"/>
    </location>
</feature>
<feature type="compositionally biased region" description="Basic and acidic residues" evidence="4">
    <location>
        <begin position="384"/>
        <end position="395"/>
    </location>
</feature>
<feature type="compositionally biased region" description="Polar residues" evidence="4">
    <location>
        <begin position="618"/>
        <end position="638"/>
    </location>
</feature>
<evidence type="ECO:0000256" key="3">
    <source>
        <dbReference type="PROSITE-ProRule" id="PRU10141"/>
    </source>
</evidence>
<feature type="region of interest" description="Disordered" evidence="4">
    <location>
        <begin position="535"/>
        <end position="575"/>
    </location>
</feature>
<dbReference type="GO" id="GO:0004674">
    <property type="term" value="F:protein serine/threonine kinase activity"/>
    <property type="evidence" value="ECO:0007669"/>
    <property type="project" value="TreeGrafter"/>
</dbReference>
<dbReference type="Proteomes" id="UP001195769">
    <property type="component" value="Unassembled WGS sequence"/>
</dbReference>
<dbReference type="InterPro" id="IPR008271">
    <property type="entry name" value="Ser/Thr_kinase_AS"/>
</dbReference>
<feature type="compositionally biased region" description="Low complexity" evidence="4">
    <location>
        <begin position="1000"/>
        <end position="1012"/>
    </location>
</feature>
<dbReference type="RefSeq" id="XP_041223888.1">
    <property type="nucleotide sequence ID" value="XM_041362171.1"/>
</dbReference>
<feature type="compositionally biased region" description="Acidic residues" evidence="4">
    <location>
        <begin position="1099"/>
        <end position="1111"/>
    </location>
</feature>
<dbReference type="PROSITE" id="PS00108">
    <property type="entry name" value="PROTEIN_KINASE_ST"/>
    <property type="match status" value="1"/>
</dbReference>